<reference evidence="1" key="1">
    <citation type="submission" date="2016-12" db="EMBL/GenBank/DDBJ databases">
        <title>The genomes of Aspergillus section Nigri reveals drivers in fungal speciation.</title>
        <authorList>
            <consortium name="DOE Joint Genome Institute"/>
            <person name="Vesth T.C."/>
            <person name="Nybo J."/>
            <person name="Theobald S."/>
            <person name="Brandl J."/>
            <person name="Frisvad J.C."/>
            <person name="Nielsen K.F."/>
            <person name="Lyhne E.K."/>
            <person name="Kogle M.E."/>
            <person name="Kuo A."/>
            <person name="Riley R."/>
            <person name="Clum A."/>
            <person name="Nolan M."/>
            <person name="Lipzen A."/>
            <person name="Salamov A."/>
            <person name="Henrissat B."/>
            <person name="Wiebenga A."/>
            <person name="De Vries R.P."/>
            <person name="Grigoriev I.V."/>
            <person name="Mortensen U.H."/>
            <person name="Andersen M.R."/>
            <person name="Baker S.E."/>
        </authorList>
    </citation>
    <scope>NUCLEOTIDE SEQUENCE [LARGE SCALE GENOMIC DNA]</scope>
    <source>
        <strain evidence="1">CBS 113365</strain>
    </source>
</reference>
<dbReference type="EMBL" id="KZ821639">
    <property type="protein sequence ID" value="PYH65223.1"/>
    <property type="molecule type" value="Genomic_DNA"/>
</dbReference>
<dbReference type="Proteomes" id="UP000248405">
    <property type="component" value="Unassembled WGS sequence"/>
</dbReference>
<proteinExistence type="predicted"/>
<dbReference type="GeneID" id="37212141"/>
<gene>
    <name evidence="1" type="ORF">BO88DRAFT_407848</name>
</gene>
<keyword evidence="2" id="KW-1185">Reference proteome</keyword>
<accession>A0A319BHE0</accession>
<protein>
    <submittedName>
        <fullName evidence="1">Uncharacterized protein</fullName>
    </submittedName>
</protein>
<name>A0A319BHE0_ASPVC</name>
<evidence type="ECO:0000313" key="1">
    <source>
        <dbReference type="EMBL" id="PYH65223.1"/>
    </source>
</evidence>
<evidence type="ECO:0000313" key="2">
    <source>
        <dbReference type="Proteomes" id="UP000248405"/>
    </source>
</evidence>
<organism evidence="1 2">
    <name type="scientific">Aspergillus vadensis (strain CBS 113365 / IMI 142717 / IBT 24658)</name>
    <dbReference type="NCBI Taxonomy" id="1448311"/>
    <lineage>
        <taxon>Eukaryota</taxon>
        <taxon>Fungi</taxon>
        <taxon>Dikarya</taxon>
        <taxon>Ascomycota</taxon>
        <taxon>Pezizomycotina</taxon>
        <taxon>Eurotiomycetes</taxon>
        <taxon>Eurotiomycetidae</taxon>
        <taxon>Eurotiales</taxon>
        <taxon>Aspergillaceae</taxon>
        <taxon>Aspergillus</taxon>
        <taxon>Aspergillus subgen. Circumdati</taxon>
    </lineage>
</organism>
<sequence length="82" mass="9404">MPMSTEPEYTNPSLWGGQSTIQICFVPSAETYPSSSEVRNHHHDWHGKWFRMGMWLTLRPSFLQRGPTVFPPGASQRDEARA</sequence>
<dbReference type="AlphaFoldDB" id="A0A319BHE0"/>
<dbReference type="RefSeq" id="XP_025559017.1">
    <property type="nucleotide sequence ID" value="XM_025707549.1"/>
</dbReference>